<accession>A0ABV9RHB9</accession>
<dbReference type="PANTHER" id="PTHR36852">
    <property type="entry name" value="PROTEIN GVPL 2"/>
    <property type="match status" value="1"/>
</dbReference>
<name>A0ABV9RHB9_9PSEU</name>
<protein>
    <submittedName>
        <fullName evidence="4">GvpL/GvpF family gas vesicle protein</fullName>
    </submittedName>
</protein>
<gene>
    <name evidence="4" type="ORF">ACFPEL_12125</name>
</gene>
<keyword evidence="1" id="KW-0304">Gas vesicle</keyword>
<dbReference type="InterPro" id="IPR009430">
    <property type="entry name" value="GvpL/GvpF"/>
</dbReference>
<dbReference type="EMBL" id="JBHSIM010000023">
    <property type="protein sequence ID" value="MFC4833153.1"/>
    <property type="molecule type" value="Genomic_DNA"/>
</dbReference>
<organism evidence="4 5">
    <name type="scientific">Actinomycetospora chibensis</name>
    <dbReference type="NCBI Taxonomy" id="663606"/>
    <lineage>
        <taxon>Bacteria</taxon>
        <taxon>Bacillati</taxon>
        <taxon>Actinomycetota</taxon>
        <taxon>Actinomycetes</taxon>
        <taxon>Pseudonocardiales</taxon>
        <taxon>Pseudonocardiaceae</taxon>
        <taxon>Actinomycetospora</taxon>
    </lineage>
</organism>
<keyword evidence="5" id="KW-1185">Reference proteome</keyword>
<evidence type="ECO:0000313" key="5">
    <source>
        <dbReference type="Proteomes" id="UP001595909"/>
    </source>
</evidence>
<sequence>MSDTLTYVYAVAREVDPAAVAGLEGLGGRPVRTVEHRGVTAVVSDADRAEFQERALEERLEDLEWLAATARAHHHVVDTLGRDHLVAPLGLATVYFDDERVRAVLDESAETFSAVLDRLAGRAEWGLKVYARKGSPAAAEAEAEKPKSGADYLRRRRKALREGDTTLEDARRAADEVDAAVSALAAAVKSHRLQDAQLSGQTDPMVLNQAYLLPVERVDELRAVVASYQDHPKVRVELTGPWVPYSFAAAATSSSGGSAP</sequence>
<dbReference type="Pfam" id="PF06386">
    <property type="entry name" value="GvpL_GvpF"/>
    <property type="match status" value="1"/>
</dbReference>
<proteinExistence type="inferred from homology"/>
<evidence type="ECO:0000313" key="4">
    <source>
        <dbReference type="EMBL" id="MFC4833153.1"/>
    </source>
</evidence>
<evidence type="ECO:0000256" key="3">
    <source>
        <dbReference type="ARBA" id="ARBA00035643"/>
    </source>
</evidence>
<evidence type="ECO:0000256" key="2">
    <source>
        <dbReference type="ARBA" id="ARBA00035108"/>
    </source>
</evidence>
<dbReference type="Proteomes" id="UP001595909">
    <property type="component" value="Unassembled WGS sequence"/>
</dbReference>
<dbReference type="RefSeq" id="WP_274187268.1">
    <property type="nucleotide sequence ID" value="NZ_BAABHN010000023.1"/>
</dbReference>
<comment type="subcellular location">
    <subcellularLocation>
        <location evidence="2">Gas vesicle</location>
    </subcellularLocation>
</comment>
<evidence type="ECO:0000256" key="1">
    <source>
        <dbReference type="ARBA" id="ARBA00022987"/>
    </source>
</evidence>
<comment type="caution">
    <text evidence="4">The sequence shown here is derived from an EMBL/GenBank/DDBJ whole genome shotgun (WGS) entry which is preliminary data.</text>
</comment>
<comment type="similarity">
    <text evidence="3">Belongs to the gas vesicle GvpF/GvpL family.</text>
</comment>
<dbReference type="PANTHER" id="PTHR36852:SF1">
    <property type="entry name" value="PROTEIN GVPL 2"/>
    <property type="match status" value="1"/>
</dbReference>
<reference evidence="5" key="1">
    <citation type="journal article" date="2019" name="Int. J. Syst. Evol. Microbiol.">
        <title>The Global Catalogue of Microorganisms (GCM) 10K type strain sequencing project: providing services to taxonomists for standard genome sequencing and annotation.</title>
        <authorList>
            <consortium name="The Broad Institute Genomics Platform"/>
            <consortium name="The Broad Institute Genome Sequencing Center for Infectious Disease"/>
            <person name="Wu L."/>
            <person name="Ma J."/>
        </authorList>
    </citation>
    <scope>NUCLEOTIDE SEQUENCE [LARGE SCALE GENOMIC DNA]</scope>
    <source>
        <strain evidence="5">CCUG 50347</strain>
    </source>
</reference>